<feature type="coiled-coil region" evidence="4">
    <location>
        <begin position="90"/>
        <end position="128"/>
    </location>
</feature>
<dbReference type="Proteomes" id="UP000318102">
    <property type="component" value="Unassembled WGS sequence"/>
</dbReference>
<evidence type="ECO:0000313" key="6">
    <source>
        <dbReference type="EMBL" id="TVX92395.1"/>
    </source>
</evidence>
<comment type="caution">
    <text evidence="6">The sequence shown here is derived from an EMBL/GenBank/DDBJ whole genome shotgun (WGS) entry which is preliminary data.</text>
</comment>
<dbReference type="GO" id="GO:0003700">
    <property type="term" value="F:DNA-binding transcription factor activity"/>
    <property type="evidence" value="ECO:0007669"/>
    <property type="project" value="InterPro"/>
</dbReference>
<dbReference type="EMBL" id="VNJK01000001">
    <property type="protein sequence ID" value="TVX92395.1"/>
    <property type="molecule type" value="Genomic_DNA"/>
</dbReference>
<keyword evidence="2" id="KW-0238">DNA-binding</keyword>
<keyword evidence="1" id="KW-0805">Transcription regulation</keyword>
<protein>
    <submittedName>
        <fullName evidence="6">MerR family transcriptional regulator</fullName>
    </submittedName>
</protein>
<keyword evidence="7" id="KW-1185">Reference proteome</keyword>
<dbReference type="InterPro" id="IPR000551">
    <property type="entry name" value="MerR-type_HTH_dom"/>
</dbReference>
<proteinExistence type="predicted"/>
<dbReference type="PANTHER" id="PTHR30204">
    <property type="entry name" value="REDOX-CYCLING DRUG-SENSING TRANSCRIPTIONAL ACTIVATOR SOXR"/>
    <property type="match status" value="1"/>
</dbReference>
<dbReference type="PANTHER" id="PTHR30204:SF94">
    <property type="entry name" value="HEAVY METAL-DEPENDENT TRANSCRIPTIONAL REGULATOR HI_0293-RELATED"/>
    <property type="match status" value="1"/>
</dbReference>
<evidence type="ECO:0000256" key="2">
    <source>
        <dbReference type="ARBA" id="ARBA00023125"/>
    </source>
</evidence>
<dbReference type="Pfam" id="PF13411">
    <property type="entry name" value="MerR_1"/>
    <property type="match status" value="1"/>
</dbReference>
<name>A0A559IXN1_9BACL</name>
<dbReference type="OrthoDB" id="9806513at2"/>
<dbReference type="AlphaFoldDB" id="A0A559IXN1"/>
<sequence length="130" mass="15069">MKIGKVIKITGASARSIRHYEDKGLIKPTRQNNNYREFDEKVIESIQTIQLYLGLGLTTEQIKDILFCQFPDQQEKQEHADKGLYCAEVLQLYEAKLREINSQINSLNDAKSALVEKINQMLEHTEEEEQ</sequence>
<accession>A0A559IXN1</accession>
<organism evidence="6 7">
    <name type="scientific">Paenibacillus agilis</name>
    <dbReference type="NCBI Taxonomy" id="3020863"/>
    <lineage>
        <taxon>Bacteria</taxon>
        <taxon>Bacillati</taxon>
        <taxon>Bacillota</taxon>
        <taxon>Bacilli</taxon>
        <taxon>Bacillales</taxon>
        <taxon>Paenibacillaceae</taxon>
        <taxon>Paenibacillus</taxon>
    </lineage>
</organism>
<dbReference type="Gene3D" id="1.10.1660.10">
    <property type="match status" value="1"/>
</dbReference>
<dbReference type="SUPFAM" id="SSF46955">
    <property type="entry name" value="Putative DNA-binding domain"/>
    <property type="match status" value="1"/>
</dbReference>
<evidence type="ECO:0000259" key="5">
    <source>
        <dbReference type="PROSITE" id="PS50937"/>
    </source>
</evidence>
<evidence type="ECO:0000256" key="1">
    <source>
        <dbReference type="ARBA" id="ARBA00023015"/>
    </source>
</evidence>
<keyword evidence="4" id="KW-0175">Coiled coil</keyword>
<dbReference type="InterPro" id="IPR047057">
    <property type="entry name" value="MerR_fam"/>
</dbReference>
<dbReference type="RefSeq" id="WP_144987821.1">
    <property type="nucleotide sequence ID" value="NZ_VNJK01000001.1"/>
</dbReference>
<dbReference type="SMART" id="SM00422">
    <property type="entry name" value="HTH_MERR"/>
    <property type="match status" value="1"/>
</dbReference>
<evidence type="ECO:0000256" key="4">
    <source>
        <dbReference type="SAM" id="Coils"/>
    </source>
</evidence>
<feature type="domain" description="HTH merR-type" evidence="5">
    <location>
        <begin position="1"/>
        <end position="68"/>
    </location>
</feature>
<dbReference type="InterPro" id="IPR009061">
    <property type="entry name" value="DNA-bd_dom_put_sf"/>
</dbReference>
<dbReference type="GO" id="GO:0003677">
    <property type="term" value="F:DNA binding"/>
    <property type="evidence" value="ECO:0007669"/>
    <property type="project" value="UniProtKB-KW"/>
</dbReference>
<keyword evidence="3" id="KW-0804">Transcription</keyword>
<reference evidence="6 7" key="1">
    <citation type="submission" date="2019-07" db="EMBL/GenBank/DDBJ databases">
        <authorList>
            <person name="Kim J."/>
        </authorList>
    </citation>
    <scope>NUCLEOTIDE SEQUENCE [LARGE SCALE GENOMIC DNA]</scope>
    <source>
        <strain evidence="6 7">N4</strain>
    </source>
</reference>
<evidence type="ECO:0000256" key="3">
    <source>
        <dbReference type="ARBA" id="ARBA00023163"/>
    </source>
</evidence>
<gene>
    <name evidence="6" type="ORF">FPZ44_04550</name>
</gene>
<dbReference type="PROSITE" id="PS50937">
    <property type="entry name" value="HTH_MERR_2"/>
    <property type="match status" value="1"/>
</dbReference>
<evidence type="ECO:0000313" key="7">
    <source>
        <dbReference type="Proteomes" id="UP000318102"/>
    </source>
</evidence>